<sequence>MFCHPFYQFDAFHLSEFFLLLFLFVLLIIDIAVHVATRWRSSTFSATQRESKNVSSLPIPVPDARISESQQRQPEVFISDSKHGTATVVRTSRNPSPVNQEKTHLLSPLDLQKKLSQSTFSHFTERLLLTNKLWTQNTNICQLRHALHFAEDGKRENSFNAFLDRLVLSNTIWRQQKEIDCLRHERDNIKRSRVKSVVSLAKSLASHQRKEALTKRLVVDLVDEVRASKRETVILREEHDKEVRTINELWVQDYRGIVGEVEKSRLAERARIVQQEISNDIEGELRDELNNSRREVETLRDQVAEYERLIEELWSDLHGQSEKSPIQDRTIASSFG</sequence>
<evidence type="ECO:0000313" key="3">
    <source>
        <dbReference type="EMBL" id="SJL12303.1"/>
    </source>
</evidence>
<feature type="transmembrane region" description="Helical" evidence="2">
    <location>
        <begin position="17"/>
        <end position="36"/>
    </location>
</feature>
<proteinExistence type="predicted"/>
<dbReference type="AlphaFoldDB" id="A0A284RU83"/>
<dbReference type="OMA" id="CLRHERD"/>
<feature type="coiled-coil region" evidence="1">
    <location>
        <begin position="282"/>
        <end position="316"/>
    </location>
</feature>
<protein>
    <submittedName>
        <fullName evidence="3">Uncharacterized protein</fullName>
    </submittedName>
</protein>
<dbReference type="EMBL" id="FUEG01000016">
    <property type="protein sequence ID" value="SJL12303.1"/>
    <property type="molecule type" value="Genomic_DNA"/>
</dbReference>
<organism evidence="3 4">
    <name type="scientific">Armillaria ostoyae</name>
    <name type="common">Armillaria root rot fungus</name>
    <dbReference type="NCBI Taxonomy" id="47428"/>
    <lineage>
        <taxon>Eukaryota</taxon>
        <taxon>Fungi</taxon>
        <taxon>Dikarya</taxon>
        <taxon>Basidiomycota</taxon>
        <taxon>Agaricomycotina</taxon>
        <taxon>Agaricomycetes</taxon>
        <taxon>Agaricomycetidae</taxon>
        <taxon>Agaricales</taxon>
        <taxon>Marasmiineae</taxon>
        <taxon>Physalacriaceae</taxon>
        <taxon>Armillaria</taxon>
    </lineage>
</organism>
<keyword evidence="2" id="KW-0812">Transmembrane</keyword>
<evidence type="ECO:0000256" key="1">
    <source>
        <dbReference type="SAM" id="Coils"/>
    </source>
</evidence>
<dbReference type="Proteomes" id="UP000219338">
    <property type="component" value="Unassembled WGS sequence"/>
</dbReference>
<evidence type="ECO:0000256" key="2">
    <source>
        <dbReference type="SAM" id="Phobius"/>
    </source>
</evidence>
<keyword evidence="2" id="KW-0472">Membrane</keyword>
<keyword evidence="4" id="KW-1185">Reference proteome</keyword>
<keyword evidence="1" id="KW-0175">Coiled coil</keyword>
<name>A0A284RU83_ARMOS</name>
<keyword evidence="2" id="KW-1133">Transmembrane helix</keyword>
<evidence type="ECO:0000313" key="4">
    <source>
        <dbReference type="Proteomes" id="UP000219338"/>
    </source>
</evidence>
<gene>
    <name evidence="3" type="ORF">ARMOST_15726</name>
</gene>
<dbReference type="OrthoDB" id="3008788at2759"/>
<accession>A0A284RU83</accession>
<reference evidence="4" key="1">
    <citation type="journal article" date="2017" name="Nat. Ecol. Evol.">
        <title>Genome expansion and lineage-specific genetic innovations in the forest pathogenic fungi Armillaria.</title>
        <authorList>
            <person name="Sipos G."/>
            <person name="Prasanna A.N."/>
            <person name="Walter M.C."/>
            <person name="O'Connor E."/>
            <person name="Balint B."/>
            <person name="Krizsan K."/>
            <person name="Kiss B."/>
            <person name="Hess J."/>
            <person name="Varga T."/>
            <person name="Slot J."/>
            <person name="Riley R."/>
            <person name="Boka B."/>
            <person name="Rigling D."/>
            <person name="Barry K."/>
            <person name="Lee J."/>
            <person name="Mihaltcheva S."/>
            <person name="LaButti K."/>
            <person name="Lipzen A."/>
            <person name="Waldron R."/>
            <person name="Moloney N.M."/>
            <person name="Sperisen C."/>
            <person name="Kredics L."/>
            <person name="Vagvoelgyi C."/>
            <person name="Patrignani A."/>
            <person name="Fitzpatrick D."/>
            <person name="Nagy I."/>
            <person name="Doyle S."/>
            <person name="Anderson J.B."/>
            <person name="Grigoriev I.V."/>
            <person name="Gueldener U."/>
            <person name="Muensterkoetter M."/>
            <person name="Nagy L.G."/>
        </authorList>
    </citation>
    <scope>NUCLEOTIDE SEQUENCE [LARGE SCALE GENOMIC DNA]</scope>
    <source>
        <strain evidence="4">C18/9</strain>
    </source>
</reference>